<accession>A0ABQ5FPG6</accession>
<gene>
    <name evidence="1" type="ORF">Tco_1016303</name>
</gene>
<dbReference type="EMBL" id="BQNB010017581">
    <property type="protein sequence ID" value="GJT64823.1"/>
    <property type="molecule type" value="Genomic_DNA"/>
</dbReference>
<proteinExistence type="predicted"/>
<sequence length="94" mass="10550">MAFRSSNRDGNEHVQRMLHVICVINNKKGLKEDSRCGRGEGRVFGNGLEHKREPWKRLGSRSSSEYRECMSKGGSGGGCGIYDDCELLLTELCR</sequence>
<keyword evidence="2" id="KW-1185">Reference proteome</keyword>
<reference evidence="1" key="2">
    <citation type="submission" date="2022-01" db="EMBL/GenBank/DDBJ databases">
        <authorList>
            <person name="Yamashiro T."/>
            <person name="Shiraishi A."/>
            <person name="Satake H."/>
            <person name="Nakayama K."/>
        </authorList>
    </citation>
    <scope>NUCLEOTIDE SEQUENCE</scope>
</reference>
<evidence type="ECO:0000313" key="2">
    <source>
        <dbReference type="Proteomes" id="UP001151760"/>
    </source>
</evidence>
<comment type="caution">
    <text evidence="1">The sequence shown here is derived from an EMBL/GenBank/DDBJ whole genome shotgun (WGS) entry which is preliminary data.</text>
</comment>
<protein>
    <submittedName>
        <fullName evidence="1">Uncharacterized protein</fullName>
    </submittedName>
</protein>
<name>A0ABQ5FPG6_9ASTR</name>
<reference evidence="1" key="1">
    <citation type="journal article" date="2022" name="Int. J. Mol. Sci.">
        <title>Draft Genome of Tanacetum Coccineum: Genomic Comparison of Closely Related Tanacetum-Family Plants.</title>
        <authorList>
            <person name="Yamashiro T."/>
            <person name="Shiraishi A."/>
            <person name="Nakayama K."/>
            <person name="Satake H."/>
        </authorList>
    </citation>
    <scope>NUCLEOTIDE SEQUENCE</scope>
</reference>
<evidence type="ECO:0000313" key="1">
    <source>
        <dbReference type="EMBL" id="GJT64823.1"/>
    </source>
</evidence>
<dbReference type="Proteomes" id="UP001151760">
    <property type="component" value="Unassembled WGS sequence"/>
</dbReference>
<organism evidence="1 2">
    <name type="scientific">Tanacetum coccineum</name>
    <dbReference type="NCBI Taxonomy" id="301880"/>
    <lineage>
        <taxon>Eukaryota</taxon>
        <taxon>Viridiplantae</taxon>
        <taxon>Streptophyta</taxon>
        <taxon>Embryophyta</taxon>
        <taxon>Tracheophyta</taxon>
        <taxon>Spermatophyta</taxon>
        <taxon>Magnoliopsida</taxon>
        <taxon>eudicotyledons</taxon>
        <taxon>Gunneridae</taxon>
        <taxon>Pentapetalae</taxon>
        <taxon>asterids</taxon>
        <taxon>campanulids</taxon>
        <taxon>Asterales</taxon>
        <taxon>Asteraceae</taxon>
        <taxon>Asteroideae</taxon>
        <taxon>Anthemideae</taxon>
        <taxon>Anthemidinae</taxon>
        <taxon>Tanacetum</taxon>
    </lineage>
</organism>